<evidence type="ECO:0000313" key="13">
    <source>
        <dbReference type="Proteomes" id="UP000320239"/>
    </source>
</evidence>
<evidence type="ECO:0000256" key="10">
    <source>
        <dbReference type="SAM" id="MobiDB-lite"/>
    </source>
</evidence>
<dbReference type="OrthoDB" id="2200301at2"/>
<evidence type="ECO:0000256" key="8">
    <source>
        <dbReference type="ARBA" id="ARBA00023010"/>
    </source>
</evidence>
<evidence type="ECO:0000256" key="5">
    <source>
        <dbReference type="ARBA" id="ARBA00022692"/>
    </source>
</evidence>
<dbReference type="GO" id="GO:0015031">
    <property type="term" value="P:protein transport"/>
    <property type="evidence" value="ECO:0007669"/>
    <property type="project" value="UniProtKB-KW"/>
</dbReference>
<proteinExistence type="inferred from homology"/>
<evidence type="ECO:0000313" key="12">
    <source>
        <dbReference type="EMBL" id="TWG14219.1"/>
    </source>
</evidence>
<comment type="similarity">
    <text evidence="2">Belongs to the YajC family.</text>
</comment>
<comment type="subcellular location">
    <subcellularLocation>
        <location evidence="1">Cell membrane</location>
        <topology evidence="1">Single-pass membrane protein</topology>
    </subcellularLocation>
</comment>
<keyword evidence="13" id="KW-1185">Reference proteome</keyword>
<keyword evidence="5 11" id="KW-0812">Transmembrane</keyword>
<keyword evidence="6" id="KW-0653">Protein transport</keyword>
<protein>
    <submittedName>
        <fullName evidence="12">Protein translocase subunit yajC</fullName>
    </submittedName>
</protein>
<dbReference type="Proteomes" id="UP000320239">
    <property type="component" value="Unassembled WGS sequence"/>
</dbReference>
<keyword evidence="9 11" id="KW-0472">Membrane</keyword>
<keyword evidence="4" id="KW-1003">Cell membrane</keyword>
<gene>
    <name evidence="12" type="ORF">FHX34_104519</name>
</gene>
<reference evidence="12 13" key="1">
    <citation type="submission" date="2019-06" db="EMBL/GenBank/DDBJ databases">
        <title>Sequencing the genomes of 1000 actinobacteria strains.</title>
        <authorList>
            <person name="Klenk H.-P."/>
        </authorList>
    </citation>
    <scope>NUCLEOTIDE SEQUENCE [LARGE SCALE GENOMIC DNA]</scope>
    <source>
        <strain evidence="12 13">DSM 43866</strain>
    </source>
</reference>
<dbReference type="SMART" id="SM01323">
    <property type="entry name" value="YajC"/>
    <property type="match status" value="1"/>
</dbReference>
<comment type="caution">
    <text evidence="12">The sequence shown here is derived from an EMBL/GenBank/DDBJ whole genome shotgun (WGS) entry which is preliminary data.</text>
</comment>
<sequence length="133" mass="14375">MAYGRHVLVKLAESASGNPLGLFLPFILIIGVMYFLMIRPQQKRRREAMEMQNKLGPGDEIVTIGGLHGTVVAVADDVVTLEIAPDVHVRFARPAVARVVTRADEPAAEEPAAADEPAADEPPNPAVDVRKQD</sequence>
<dbReference type="PANTHER" id="PTHR33909">
    <property type="entry name" value="SEC TRANSLOCON ACCESSORY COMPLEX SUBUNIT YAJC"/>
    <property type="match status" value="1"/>
</dbReference>
<evidence type="ECO:0000256" key="2">
    <source>
        <dbReference type="ARBA" id="ARBA00006742"/>
    </source>
</evidence>
<name>A0A561VRH0_ACTTI</name>
<evidence type="ECO:0000256" key="9">
    <source>
        <dbReference type="ARBA" id="ARBA00023136"/>
    </source>
</evidence>
<dbReference type="AlphaFoldDB" id="A0A561VRH0"/>
<keyword evidence="3" id="KW-0813">Transport</keyword>
<evidence type="ECO:0000256" key="11">
    <source>
        <dbReference type="SAM" id="Phobius"/>
    </source>
</evidence>
<evidence type="ECO:0000256" key="3">
    <source>
        <dbReference type="ARBA" id="ARBA00022448"/>
    </source>
</evidence>
<keyword evidence="8" id="KW-0811">Translocation</keyword>
<dbReference type="PANTHER" id="PTHR33909:SF1">
    <property type="entry name" value="SEC TRANSLOCON ACCESSORY COMPLEX SUBUNIT YAJC"/>
    <property type="match status" value="1"/>
</dbReference>
<dbReference type="InterPro" id="IPR003849">
    <property type="entry name" value="Preprotein_translocase_YajC"/>
</dbReference>
<evidence type="ECO:0000256" key="1">
    <source>
        <dbReference type="ARBA" id="ARBA00004162"/>
    </source>
</evidence>
<evidence type="ECO:0000256" key="7">
    <source>
        <dbReference type="ARBA" id="ARBA00022989"/>
    </source>
</evidence>
<evidence type="ECO:0000256" key="6">
    <source>
        <dbReference type="ARBA" id="ARBA00022927"/>
    </source>
</evidence>
<accession>A0A561VRH0</accession>
<organism evidence="12 13">
    <name type="scientific">Actinoplanes teichomyceticus</name>
    <dbReference type="NCBI Taxonomy" id="1867"/>
    <lineage>
        <taxon>Bacteria</taxon>
        <taxon>Bacillati</taxon>
        <taxon>Actinomycetota</taxon>
        <taxon>Actinomycetes</taxon>
        <taxon>Micromonosporales</taxon>
        <taxon>Micromonosporaceae</taxon>
        <taxon>Actinoplanes</taxon>
    </lineage>
</organism>
<dbReference type="PRINTS" id="PR01853">
    <property type="entry name" value="YAJCTRNLCASE"/>
</dbReference>
<feature type="region of interest" description="Disordered" evidence="10">
    <location>
        <begin position="102"/>
        <end position="133"/>
    </location>
</feature>
<dbReference type="EMBL" id="VIWY01000004">
    <property type="protein sequence ID" value="TWG14219.1"/>
    <property type="molecule type" value="Genomic_DNA"/>
</dbReference>
<dbReference type="Pfam" id="PF02699">
    <property type="entry name" value="YajC"/>
    <property type="match status" value="1"/>
</dbReference>
<feature type="transmembrane region" description="Helical" evidence="11">
    <location>
        <begin position="20"/>
        <end position="38"/>
    </location>
</feature>
<keyword evidence="7 11" id="KW-1133">Transmembrane helix</keyword>
<dbReference type="GO" id="GO:0005886">
    <property type="term" value="C:plasma membrane"/>
    <property type="evidence" value="ECO:0007669"/>
    <property type="project" value="UniProtKB-SubCell"/>
</dbReference>
<dbReference type="NCBIfam" id="TIGR00739">
    <property type="entry name" value="yajC"/>
    <property type="match status" value="1"/>
</dbReference>
<evidence type="ECO:0000256" key="4">
    <source>
        <dbReference type="ARBA" id="ARBA00022475"/>
    </source>
</evidence>